<dbReference type="SMART" id="SM00209">
    <property type="entry name" value="TSP1"/>
    <property type="match status" value="2"/>
</dbReference>
<evidence type="ECO:0000256" key="3">
    <source>
        <dbReference type="SAM" id="SignalP"/>
    </source>
</evidence>
<keyword evidence="3" id="KW-0732">Signal</keyword>
<gene>
    <name evidence="4" type="ORF">Cvel_21034</name>
</gene>
<dbReference type="Pfam" id="PF00090">
    <property type="entry name" value="TSP_1"/>
    <property type="match status" value="2"/>
</dbReference>
<dbReference type="AlphaFoldDB" id="A0A0G4GB70"/>
<accession>A0A0G4GB70</accession>
<dbReference type="VEuPathDB" id="CryptoDB:Cvel_21034"/>
<evidence type="ECO:0000256" key="1">
    <source>
        <dbReference type="ARBA" id="ARBA00022737"/>
    </source>
</evidence>
<organism evidence="4">
    <name type="scientific">Chromera velia CCMP2878</name>
    <dbReference type="NCBI Taxonomy" id="1169474"/>
    <lineage>
        <taxon>Eukaryota</taxon>
        <taxon>Sar</taxon>
        <taxon>Alveolata</taxon>
        <taxon>Colpodellida</taxon>
        <taxon>Chromeraceae</taxon>
        <taxon>Chromera</taxon>
    </lineage>
</organism>
<dbReference type="InterPro" id="IPR052065">
    <property type="entry name" value="Compl_asym_regulator"/>
</dbReference>
<name>A0A0G4GB70_9ALVE</name>
<dbReference type="Gene3D" id="2.20.100.10">
    <property type="entry name" value="Thrombospondin type-1 (TSP1) repeat"/>
    <property type="match status" value="2"/>
</dbReference>
<sequence length="389" mass="41890">MLTTLWLSVFVSLAVTSHSQSSEPLTVTEWSAWSPCEVSCGEGQQHRTRRCQSEALDDCAQKLLESRPCRALPCPVDGGLSHWSGWSPCVVTVGDCTGDVDVPLRHRTRDCTMPPPSNGGRGCEGHLLEEEKCPVDALKCGRKKHHTDTVRASVGLPFFFGSEEETTAAVRRLTETTDGGSEGHGDFVTSMFDDLSACFWRGGDRAACSEAGFKTVVRTGGEGLMWVAMTASSPDEGKTYDLEASRTMYDGRTILDEVFEERVGLALGFPLERMDAMVGENANGNVLGVVGCVATKEEPVSKIMRDLVANRTDLEALELYLAHTDGSVSAADFLVTASEAYGSSPYNVSDKLASWEAPEGYGQSGGTRVRVGVWGGVVMAFVLWASAHL</sequence>
<dbReference type="PANTHER" id="PTHR22906:SF21">
    <property type="entry name" value="SEMA DOMAIN-CONTAINING PROTEIN"/>
    <property type="match status" value="1"/>
</dbReference>
<feature type="signal peptide" evidence="3">
    <location>
        <begin position="1"/>
        <end position="21"/>
    </location>
</feature>
<feature type="chain" id="PRO_5005190423" evidence="3">
    <location>
        <begin position="22"/>
        <end position="389"/>
    </location>
</feature>
<keyword evidence="2" id="KW-1015">Disulfide bond</keyword>
<dbReference type="SUPFAM" id="SSF82895">
    <property type="entry name" value="TSP-1 type 1 repeat"/>
    <property type="match status" value="2"/>
</dbReference>
<evidence type="ECO:0000256" key="2">
    <source>
        <dbReference type="ARBA" id="ARBA00023157"/>
    </source>
</evidence>
<proteinExistence type="predicted"/>
<reference evidence="4" key="1">
    <citation type="submission" date="2014-11" db="EMBL/GenBank/DDBJ databases">
        <authorList>
            <person name="Otto D Thomas"/>
            <person name="Naeem Raeece"/>
        </authorList>
    </citation>
    <scope>NUCLEOTIDE SEQUENCE</scope>
</reference>
<evidence type="ECO:0000313" key="4">
    <source>
        <dbReference type="EMBL" id="CEM26113.1"/>
    </source>
</evidence>
<dbReference type="EMBL" id="CDMZ01001038">
    <property type="protein sequence ID" value="CEM26113.1"/>
    <property type="molecule type" value="Genomic_DNA"/>
</dbReference>
<protein>
    <submittedName>
        <fullName evidence="4">Uncharacterized protein</fullName>
    </submittedName>
</protein>
<dbReference type="InterPro" id="IPR000884">
    <property type="entry name" value="TSP1_rpt"/>
</dbReference>
<dbReference type="PANTHER" id="PTHR22906">
    <property type="entry name" value="PROPERDIN"/>
    <property type="match status" value="1"/>
</dbReference>
<dbReference type="PROSITE" id="PS50092">
    <property type="entry name" value="TSP1"/>
    <property type="match status" value="2"/>
</dbReference>
<dbReference type="InterPro" id="IPR036383">
    <property type="entry name" value="TSP1_rpt_sf"/>
</dbReference>
<keyword evidence="1" id="KW-0677">Repeat</keyword>